<accession>A0A6J5YD84</accession>
<feature type="region of interest" description="Disordered" evidence="2">
    <location>
        <begin position="330"/>
        <end position="355"/>
    </location>
</feature>
<reference evidence="5" key="1">
    <citation type="submission" date="2020-05" db="EMBL/GenBank/DDBJ databases">
        <authorList>
            <person name="Chiriac C."/>
            <person name="Salcher M."/>
            <person name="Ghai R."/>
            <person name="Kavagutti S V."/>
        </authorList>
    </citation>
    <scope>NUCLEOTIDE SEQUENCE</scope>
</reference>
<feature type="domain" description="Pirin C-terminal" evidence="4">
    <location>
        <begin position="222"/>
        <end position="324"/>
    </location>
</feature>
<evidence type="ECO:0000259" key="3">
    <source>
        <dbReference type="Pfam" id="PF02678"/>
    </source>
</evidence>
<dbReference type="InterPro" id="IPR014710">
    <property type="entry name" value="RmlC-like_jellyroll"/>
</dbReference>
<dbReference type="EMBL" id="CAEMXZ010000006">
    <property type="protein sequence ID" value="CAB4322506.1"/>
    <property type="molecule type" value="Genomic_DNA"/>
</dbReference>
<organism evidence="5">
    <name type="scientific">freshwater metagenome</name>
    <dbReference type="NCBI Taxonomy" id="449393"/>
    <lineage>
        <taxon>unclassified sequences</taxon>
        <taxon>metagenomes</taxon>
        <taxon>ecological metagenomes</taxon>
    </lineage>
</organism>
<dbReference type="InterPro" id="IPR011051">
    <property type="entry name" value="RmlC_Cupin_sf"/>
</dbReference>
<dbReference type="SUPFAM" id="SSF51182">
    <property type="entry name" value="RmlC-like cupins"/>
    <property type="match status" value="1"/>
</dbReference>
<evidence type="ECO:0000313" key="6">
    <source>
        <dbReference type="EMBL" id="CAB4930160.1"/>
    </source>
</evidence>
<dbReference type="InterPro" id="IPR012093">
    <property type="entry name" value="Pirin"/>
</dbReference>
<dbReference type="EMBL" id="CAFBNC010000020">
    <property type="protein sequence ID" value="CAB4930160.1"/>
    <property type="molecule type" value="Genomic_DNA"/>
</dbReference>
<evidence type="ECO:0000259" key="4">
    <source>
        <dbReference type="Pfam" id="PF05726"/>
    </source>
</evidence>
<sequence length="355" mass="38591">MTDATRETGNSVPHSPVLQTVELGLHWPTIDPFLFCAHHLDIYPPGDERLGPAASLDGRELGSDFTLRDGWRMYHGSVVPGFPQHPHRGFETVTYVRSGFVDHSDSLGATARFGQGDVQWLTAGSGIVHCEMFPLLDRSTPNPTELFQIWVNLPAANKMVDPHFTMFWNEQIPKIHHLSANGADGTITVIAGQFPGSSPDTMPLPPPPDSWASTPDSDLAIWHLSLEPGAAFELPRAQHADTIRVLYLFDGDDLKIGSDSIPGSTGAVVRCDEPITISSLGGADCLVLQARPIGDPVAQQGPFVMNTRAELLQAFEDYRRTGFGGWPWPTDDPVHPAASGRFAKHPDGRLESAAN</sequence>
<dbReference type="CDD" id="cd02909">
    <property type="entry name" value="cupin_pirin_N"/>
    <property type="match status" value="1"/>
</dbReference>
<dbReference type="PANTHER" id="PTHR13903:SF8">
    <property type="entry name" value="PIRIN"/>
    <property type="match status" value="1"/>
</dbReference>
<dbReference type="Gene3D" id="2.60.120.10">
    <property type="entry name" value="Jelly Rolls"/>
    <property type="match status" value="2"/>
</dbReference>
<feature type="compositionally biased region" description="Basic and acidic residues" evidence="2">
    <location>
        <begin position="344"/>
        <end position="355"/>
    </location>
</feature>
<dbReference type="InterPro" id="IPR008778">
    <property type="entry name" value="Pirin_C_dom"/>
</dbReference>
<dbReference type="InterPro" id="IPR003829">
    <property type="entry name" value="Pirin_N_dom"/>
</dbReference>
<evidence type="ECO:0000313" key="5">
    <source>
        <dbReference type="EMBL" id="CAB4322506.1"/>
    </source>
</evidence>
<dbReference type="Pfam" id="PF05726">
    <property type="entry name" value="Pirin_C"/>
    <property type="match status" value="1"/>
</dbReference>
<comment type="similarity">
    <text evidence="1">Belongs to the pirin family.</text>
</comment>
<evidence type="ECO:0000256" key="2">
    <source>
        <dbReference type="SAM" id="MobiDB-lite"/>
    </source>
</evidence>
<dbReference type="Pfam" id="PF02678">
    <property type="entry name" value="Pirin"/>
    <property type="match status" value="1"/>
</dbReference>
<feature type="domain" description="Pirin N-terminal" evidence="3">
    <location>
        <begin position="73"/>
        <end position="151"/>
    </location>
</feature>
<proteinExistence type="inferred from homology"/>
<name>A0A6J5YD84_9ZZZZ</name>
<evidence type="ECO:0000256" key="1">
    <source>
        <dbReference type="ARBA" id="ARBA00008416"/>
    </source>
</evidence>
<dbReference type="PANTHER" id="PTHR13903">
    <property type="entry name" value="PIRIN-RELATED"/>
    <property type="match status" value="1"/>
</dbReference>
<gene>
    <name evidence="5" type="ORF">UFOPK1392_00241</name>
    <name evidence="6" type="ORF">UFOPK3733_00619</name>
</gene>
<protein>
    <submittedName>
        <fullName evidence="5">Unannotated protein</fullName>
    </submittedName>
</protein>
<dbReference type="AlphaFoldDB" id="A0A6J5YD84"/>